<organism evidence="2 3">
    <name type="scientific">Pengzhenrongella sicca</name>
    <dbReference type="NCBI Taxonomy" id="2819238"/>
    <lineage>
        <taxon>Bacteria</taxon>
        <taxon>Bacillati</taxon>
        <taxon>Actinomycetota</taxon>
        <taxon>Actinomycetes</taxon>
        <taxon>Micrococcales</taxon>
        <taxon>Pengzhenrongella</taxon>
    </lineage>
</organism>
<dbReference type="AlphaFoldDB" id="A0A8A4ZA42"/>
<keyword evidence="3" id="KW-1185">Reference proteome</keyword>
<reference evidence="2" key="1">
    <citation type="submission" date="2021-03" db="EMBL/GenBank/DDBJ databases">
        <title>Pengzhenrongella sicca gen. nov., sp. nov., a new member of suborder Micrococcineae isolated from High-Arctic tundra soil.</title>
        <authorList>
            <person name="Peng F."/>
        </authorList>
    </citation>
    <scope>NUCLEOTIDE SEQUENCE</scope>
    <source>
        <strain evidence="2">LRZ-2</strain>
    </source>
</reference>
<proteinExistence type="predicted"/>
<dbReference type="EMBL" id="CP071868">
    <property type="protein sequence ID" value="QTE28291.1"/>
    <property type="molecule type" value="Genomic_DNA"/>
</dbReference>
<dbReference type="InterPro" id="IPR020945">
    <property type="entry name" value="DMSO/NO3_reduct_chaperone"/>
</dbReference>
<protein>
    <submittedName>
        <fullName evidence="2">Molecular chaperone TorD family protein</fullName>
    </submittedName>
</protein>
<dbReference type="Gene3D" id="1.10.3480.10">
    <property type="entry name" value="TorD-like"/>
    <property type="match status" value="1"/>
</dbReference>
<evidence type="ECO:0000313" key="3">
    <source>
        <dbReference type="Proteomes" id="UP000663937"/>
    </source>
</evidence>
<keyword evidence="1" id="KW-0143">Chaperone</keyword>
<dbReference type="Pfam" id="PF02613">
    <property type="entry name" value="Nitrate_red_del"/>
    <property type="match status" value="1"/>
</dbReference>
<dbReference type="PANTHER" id="PTHR34227">
    <property type="entry name" value="CHAPERONE PROTEIN YCDY"/>
    <property type="match status" value="1"/>
</dbReference>
<accession>A0A8A4ZA42</accession>
<sequence>MTDAAPSTDPQALAETLDRFAAAFTALAALLGAAPSAVELARVRDADLLRDWPLAEDPDCARGAALLLESARLGEDETQVRRDYNRLFYGPGPMIAPPYESVHRSDEHLVFDHETLQVRAAYASFGLAAPRLHKEPDDHLALELGFLGTLCVRAMDAVDARDDAELARLVAGIQDFLAEHLLTWGPGCLEQAAAGAQTRFYAGVAALGAGTLTRAGAAFLPQP</sequence>
<dbReference type="InterPro" id="IPR050289">
    <property type="entry name" value="TorD/DmsD_chaperones"/>
</dbReference>
<dbReference type="InterPro" id="IPR036411">
    <property type="entry name" value="TorD-like_sf"/>
</dbReference>
<dbReference type="Proteomes" id="UP000663937">
    <property type="component" value="Chromosome"/>
</dbReference>
<dbReference type="KEGG" id="psic:J4E96_12975"/>
<name>A0A8A4ZA42_9MICO</name>
<dbReference type="SUPFAM" id="SSF89155">
    <property type="entry name" value="TorD-like"/>
    <property type="match status" value="1"/>
</dbReference>
<dbReference type="PANTHER" id="PTHR34227:SF13">
    <property type="entry name" value="TAT PROOFREADING CHAPERONE DMSD-RELATED"/>
    <property type="match status" value="1"/>
</dbReference>
<evidence type="ECO:0000313" key="2">
    <source>
        <dbReference type="EMBL" id="QTE28291.1"/>
    </source>
</evidence>
<dbReference type="RefSeq" id="WP_227422526.1">
    <property type="nucleotide sequence ID" value="NZ_CP071868.1"/>
</dbReference>
<gene>
    <name evidence="2" type="ORF">J4E96_12975</name>
</gene>
<evidence type="ECO:0000256" key="1">
    <source>
        <dbReference type="ARBA" id="ARBA00023186"/>
    </source>
</evidence>